<dbReference type="PANTHER" id="PTHR43381:SF5">
    <property type="entry name" value="TR-TYPE G DOMAIN-CONTAINING PROTEIN"/>
    <property type="match status" value="1"/>
</dbReference>
<gene>
    <name evidence="7" type="primary">infB</name>
    <name evidence="11" type="ORF">VAMP_120n75</name>
</gene>
<dbReference type="Pfam" id="PF11987">
    <property type="entry name" value="IF-2"/>
    <property type="match status" value="1"/>
</dbReference>
<dbReference type="InterPro" id="IPR005225">
    <property type="entry name" value="Small_GTP-bd"/>
</dbReference>
<dbReference type="GO" id="GO:0003743">
    <property type="term" value="F:translation initiation factor activity"/>
    <property type="evidence" value="ECO:0007669"/>
    <property type="project" value="UniProtKB-KW"/>
</dbReference>
<dbReference type="SUPFAM" id="SSF52156">
    <property type="entry name" value="Initiation factor IF2/eIF5b, domain 3"/>
    <property type="match status" value="1"/>
</dbReference>
<evidence type="ECO:0000259" key="10">
    <source>
        <dbReference type="PROSITE" id="PS51722"/>
    </source>
</evidence>
<reference evidence="11 12" key="1">
    <citation type="journal article" date="2021" name="Nat. Commun.">
        <title>Reductive evolution and unique predatory mode in the CPR bacterium Vampirococcus lugosii.</title>
        <authorList>
            <person name="Moreira D."/>
            <person name="Zivanovic Y."/>
            <person name="Lopez-Archilla A.I."/>
            <person name="Iniesto M."/>
            <person name="Lopez-Garcia P."/>
        </authorList>
    </citation>
    <scope>NUCLEOTIDE SEQUENCE [LARGE SCALE GENOMIC DNA]</scope>
    <source>
        <strain evidence="11">Chiprana</strain>
    </source>
</reference>
<dbReference type="InterPro" id="IPR053905">
    <property type="entry name" value="EF-G-like_DII"/>
</dbReference>
<dbReference type="InterPro" id="IPR027417">
    <property type="entry name" value="P-loop_NTPase"/>
</dbReference>
<comment type="function">
    <text evidence="7 8">One of the essential components for the initiation of protein synthesis. Protects formylmethionyl-tRNA from spontaneous hydrolysis and promotes its binding to the 30S ribosomal subunits. Also involved in the hydrolysis of GTP during the formation of the 70S ribosomal complex.</text>
</comment>
<dbReference type="PANTHER" id="PTHR43381">
    <property type="entry name" value="TRANSLATION INITIATION FACTOR IF-2-RELATED"/>
    <property type="match status" value="1"/>
</dbReference>
<dbReference type="InterPro" id="IPR023115">
    <property type="entry name" value="TIF_IF2_dom3"/>
</dbReference>
<accession>A0ABS5QLQ8</accession>
<evidence type="ECO:0000256" key="8">
    <source>
        <dbReference type="RuleBase" id="RU000644"/>
    </source>
</evidence>
<dbReference type="InterPro" id="IPR000178">
    <property type="entry name" value="TF_IF2_bacterial-like"/>
</dbReference>
<dbReference type="InterPro" id="IPR000795">
    <property type="entry name" value="T_Tr_GTP-bd_dom"/>
</dbReference>
<keyword evidence="7" id="KW-0963">Cytoplasm</keyword>
<feature type="domain" description="Tr-type G" evidence="10">
    <location>
        <begin position="398"/>
        <end position="565"/>
    </location>
</feature>
<evidence type="ECO:0000256" key="5">
    <source>
        <dbReference type="ARBA" id="ARBA00022917"/>
    </source>
</evidence>
<protein>
    <recommendedName>
        <fullName evidence="2 7">Translation initiation factor IF-2</fullName>
    </recommendedName>
</protein>
<dbReference type="InterPro" id="IPR015760">
    <property type="entry name" value="TIF_IF2"/>
</dbReference>
<dbReference type="HAMAP" id="MF_00100_B">
    <property type="entry name" value="IF_2_B"/>
    <property type="match status" value="1"/>
</dbReference>
<dbReference type="NCBIfam" id="TIGR00231">
    <property type="entry name" value="small_GTP"/>
    <property type="match status" value="1"/>
</dbReference>
<dbReference type="InterPro" id="IPR009000">
    <property type="entry name" value="Transl_B-barrel_sf"/>
</dbReference>
<feature type="region of interest" description="G-domain" evidence="7">
    <location>
        <begin position="401"/>
        <end position="549"/>
    </location>
</feature>
<dbReference type="Pfam" id="PF22042">
    <property type="entry name" value="EF-G_D2"/>
    <property type="match status" value="1"/>
</dbReference>
<dbReference type="Gene3D" id="3.40.50.10050">
    <property type="entry name" value="Translation initiation factor IF- 2, domain 3"/>
    <property type="match status" value="1"/>
</dbReference>
<evidence type="ECO:0000256" key="1">
    <source>
        <dbReference type="ARBA" id="ARBA00007733"/>
    </source>
</evidence>
<name>A0ABS5QLQ8_9BACT</name>
<dbReference type="InterPro" id="IPR036925">
    <property type="entry name" value="TIF_IF2_dom3_sf"/>
</dbReference>
<evidence type="ECO:0000256" key="2">
    <source>
        <dbReference type="ARBA" id="ARBA00020675"/>
    </source>
</evidence>
<dbReference type="Gene3D" id="3.40.50.300">
    <property type="entry name" value="P-loop containing nucleotide triphosphate hydrolases"/>
    <property type="match status" value="1"/>
</dbReference>
<feature type="binding site" evidence="7">
    <location>
        <begin position="407"/>
        <end position="414"/>
    </location>
    <ligand>
        <name>GTP</name>
        <dbReference type="ChEBI" id="CHEBI:37565"/>
    </ligand>
</feature>
<dbReference type="Pfam" id="PF00009">
    <property type="entry name" value="GTP_EFTU"/>
    <property type="match status" value="1"/>
</dbReference>
<evidence type="ECO:0000256" key="3">
    <source>
        <dbReference type="ARBA" id="ARBA00022540"/>
    </source>
</evidence>
<dbReference type="CDD" id="cd01887">
    <property type="entry name" value="IF2_eIF5B"/>
    <property type="match status" value="1"/>
</dbReference>
<dbReference type="NCBIfam" id="TIGR00487">
    <property type="entry name" value="IF-2"/>
    <property type="match status" value="1"/>
</dbReference>
<keyword evidence="5 7" id="KW-0648">Protein biosynthesis</keyword>
<dbReference type="Gene3D" id="2.40.30.10">
    <property type="entry name" value="Translation factors"/>
    <property type="match status" value="2"/>
</dbReference>
<feature type="compositionally biased region" description="Basic residues" evidence="9">
    <location>
        <begin position="195"/>
        <end position="206"/>
    </location>
</feature>
<dbReference type="EMBL" id="JAEDAM010000044">
    <property type="protein sequence ID" value="MBS8122135.1"/>
    <property type="molecule type" value="Genomic_DNA"/>
</dbReference>
<dbReference type="SUPFAM" id="SSF50447">
    <property type="entry name" value="Translation proteins"/>
    <property type="match status" value="2"/>
</dbReference>
<evidence type="ECO:0000313" key="12">
    <source>
        <dbReference type="Proteomes" id="UP000680365"/>
    </source>
</evidence>
<dbReference type="InterPro" id="IPR006847">
    <property type="entry name" value="IF2_N"/>
</dbReference>
<evidence type="ECO:0000313" key="11">
    <source>
        <dbReference type="EMBL" id="MBS8122135.1"/>
    </source>
</evidence>
<keyword evidence="12" id="KW-1185">Reference proteome</keyword>
<dbReference type="RefSeq" id="WP_213349378.1">
    <property type="nucleotide sequence ID" value="NZ_JAEDAM010000044.1"/>
</dbReference>
<dbReference type="PROSITE" id="PS51722">
    <property type="entry name" value="G_TR_2"/>
    <property type="match status" value="1"/>
</dbReference>
<proteinExistence type="inferred from homology"/>
<evidence type="ECO:0000256" key="6">
    <source>
        <dbReference type="ARBA" id="ARBA00023134"/>
    </source>
</evidence>
<evidence type="ECO:0000256" key="4">
    <source>
        <dbReference type="ARBA" id="ARBA00022741"/>
    </source>
</evidence>
<feature type="region of interest" description="Disordered" evidence="9">
    <location>
        <begin position="172"/>
        <end position="242"/>
    </location>
</feature>
<evidence type="ECO:0000256" key="7">
    <source>
        <dbReference type="HAMAP-Rule" id="MF_00100"/>
    </source>
</evidence>
<comment type="subcellular location">
    <subcellularLocation>
        <location evidence="7">Cytoplasm</location>
    </subcellularLocation>
</comment>
<comment type="caution">
    <text evidence="11">The sequence shown here is derived from an EMBL/GenBank/DDBJ whole genome shotgun (WGS) entry which is preliminary data.</text>
</comment>
<dbReference type="SUPFAM" id="SSF52540">
    <property type="entry name" value="P-loop containing nucleoside triphosphate hydrolases"/>
    <property type="match status" value="1"/>
</dbReference>
<keyword evidence="4 7" id="KW-0547">Nucleotide-binding</keyword>
<feature type="compositionally biased region" description="Low complexity" evidence="9">
    <location>
        <begin position="224"/>
        <end position="236"/>
    </location>
</feature>
<keyword evidence="3 7" id="KW-0396">Initiation factor</keyword>
<feature type="compositionally biased region" description="Basic and acidic residues" evidence="9">
    <location>
        <begin position="172"/>
        <end position="186"/>
    </location>
</feature>
<sequence length="898" mass="99609">MVSISVASKEFGLTKKEFIQFVKEKTGKVYSEKTSRISDNVFNKLKKELKPKLEDSDTSKISYKKTFVSDDDILLEENSFLSELGFESEINNMIIDNKKNLKKEQIVSTISDKKNEIIEKLENIEEVKVKKDEKEFINTNLDIDIDKKDLGKDEFINEENDKNKEVEVEVEEKKEKINLNSEEKAGSKNISVGGKNKKTGNKFKVTKKIDQNQNIKEEKKNDNKSNNTPVVGNNNNGEKKQGGIKFNIVKKSDKVNTSSNFGKVNNYGKKTTKLTKKDKKKQASFVKKEEPIKKREINPQVSSTLKKKDVISIGDKISIKEFSEKMGVSLQELMKALLGNKIVLSVASNIDFDTASLIGEELGVKVEKEKEDVSVSKLLSGDIKSILDLDKDLPNLSVRAPIVTVMGHVDHGKTKLLDYIRKTDVVGGEAGGITQSIGASQIHHNGNLITFIDTPGHELFTALRSRGSKITDVAIIVVAADDGIKQQTVEAINHAKDAQVPIIVAVTKIDLPNSNIELVKSKLSEHGLVAEDWGGETIVVPISSITGEGIDELLDMVSLQSEILELKYNSERNGVGVILESKKDAKKGITASMILMTGNMNIGDVIILGSTYGKIKRMTNWKKQDIRKSFGGDPIQILGIQDLPKPGSIVEVINSEKDARNKIQKIKDNEENEVVGIGVQNLLDQISAGEKTQLKLILKSDSFGSLEALKYAIGKIDVHENVEIKILHSDVGAVNDSDINLAKASLAFIVGFNLINNALIKKKAENQGVIIKSFDIIYELIDYVQTLATGMIVIEKEEVHIGKLEIKAVFYRKGKEMIVGGKVIQGKIRNGSYLRVYKDEIKKEEEKDIQAFATGKVSSLKKEQENVEEISVGHECGIKIKVSQKLQVGDVLDFFVME</sequence>
<feature type="binding site" evidence="7">
    <location>
        <begin position="507"/>
        <end position="510"/>
    </location>
    <ligand>
        <name>GTP</name>
        <dbReference type="ChEBI" id="CHEBI:37565"/>
    </ligand>
</feature>
<dbReference type="Proteomes" id="UP000680365">
    <property type="component" value="Unassembled WGS sequence"/>
</dbReference>
<organism evidence="11 12">
    <name type="scientific">Candidatus Vampirococcus lugosii</name>
    <dbReference type="NCBI Taxonomy" id="2789015"/>
    <lineage>
        <taxon>Bacteria</taxon>
        <taxon>Candidatus Absconditibacteriota</taxon>
        <taxon>Vampirococcus</taxon>
    </lineage>
</organism>
<feature type="compositionally biased region" description="Basic and acidic residues" evidence="9">
    <location>
        <begin position="207"/>
        <end position="223"/>
    </location>
</feature>
<keyword evidence="6 7" id="KW-0342">GTP-binding</keyword>
<evidence type="ECO:0000256" key="9">
    <source>
        <dbReference type="SAM" id="MobiDB-lite"/>
    </source>
</evidence>
<feature type="binding site" evidence="7">
    <location>
        <begin position="453"/>
        <end position="457"/>
    </location>
    <ligand>
        <name>GTP</name>
        <dbReference type="ChEBI" id="CHEBI:37565"/>
    </ligand>
</feature>
<dbReference type="Pfam" id="PF04760">
    <property type="entry name" value="IF2_N"/>
    <property type="match status" value="1"/>
</dbReference>
<comment type="similarity">
    <text evidence="1 7 8">Belongs to the TRAFAC class translation factor GTPase superfamily. Classic translation factor GTPase family. IF-2 subfamily.</text>
</comment>